<dbReference type="GO" id="GO:0016705">
    <property type="term" value="F:oxidoreductase activity, acting on paired donors, with incorporation or reduction of molecular oxygen"/>
    <property type="evidence" value="ECO:0007669"/>
    <property type="project" value="InterPro"/>
</dbReference>
<evidence type="ECO:0000313" key="4">
    <source>
        <dbReference type="Proteomes" id="UP000199039"/>
    </source>
</evidence>
<proteinExistence type="predicted"/>
<name>A0A1G6HFW9_9MICO</name>
<dbReference type="PANTHER" id="PTHR30137">
    <property type="entry name" value="LUCIFERASE-LIKE MONOOXYGENASE"/>
    <property type="match status" value="1"/>
</dbReference>
<dbReference type="Gene3D" id="3.20.20.30">
    <property type="entry name" value="Luciferase-like domain"/>
    <property type="match status" value="1"/>
</dbReference>
<dbReference type="SUPFAM" id="SSF51679">
    <property type="entry name" value="Bacterial luciferase-like"/>
    <property type="match status" value="1"/>
</dbReference>
<dbReference type="EMBL" id="FMYH01000001">
    <property type="protein sequence ID" value="SDB93142.1"/>
    <property type="molecule type" value="Genomic_DNA"/>
</dbReference>
<protein>
    <submittedName>
        <fullName evidence="3">Luciferase family oxidoreductase, group 1</fullName>
    </submittedName>
</protein>
<dbReference type="InterPro" id="IPR050766">
    <property type="entry name" value="Bact_Lucif_Oxidored"/>
</dbReference>
<accession>A0A1G6HFW9</accession>
<reference evidence="3 4" key="1">
    <citation type="submission" date="2016-09" db="EMBL/GenBank/DDBJ databases">
        <authorList>
            <person name="Capua I."/>
            <person name="De Benedictis P."/>
            <person name="Joannis T."/>
            <person name="Lombin L.H."/>
            <person name="Cattoli G."/>
        </authorList>
    </citation>
    <scope>NUCLEOTIDE SEQUENCE [LARGE SCALE GENOMIC DNA]</scope>
    <source>
        <strain evidence="3 4">ISLP-3</strain>
    </source>
</reference>
<dbReference type="InterPro" id="IPR036661">
    <property type="entry name" value="Luciferase-like_sf"/>
</dbReference>
<feature type="compositionally biased region" description="Low complexity" evidence="1">
    <location>
        <begin position="402"/>
        <end position="413"/>
    </location>
</feature>
<keyword evidence="4" id="KW-1185">Reference proteome</keyword>
<feature type="domain" description="Luciferase-like" evidence="2">
    <location>
        <begin position="8"/>
        <end position="114"/>
    </location>
</feature>
<feature type="domain" description="Luciferase-like" evidence="2">
    <location>
        <begin position="192"/>
        <end position="366"/>
    </location>
</feature>
<dbReference type="GO" id="GO:0005829">
    <property type="term" value="C:cytosol"/>
    <property type="evidence" value="ECO:0007669"/>
    <property type="project" value="TreeGrafter"/>
</dbReference>
<organism evidence="3 4">
    <name type="scientific">Sanguibacter gelidistatuariae</name>
    <dbReference type="NCBI Taxonomy" id="1814289"/>
    <lineage>
        <taxon>Bacteria</taxon>
        <taxon>Bacillati</taxon>
        <taxon>Actinomycetota</taxon>
        <taxon>Actinomycetes</taxon>
        <taxon>Micrococcales</taxon>
        <taxon>Sanguibacteraceae</taxon>
        <taxon>Sanguibacter</taxon>
    </lineage>
</organism>
<dbReference type="Pfam" id="PF00296">
    <property type="entry name" value="Bac_luciferase"/>
    <property type="match status" value="2"/>
</dbReference>
<dbReference type="InterPro" id="IPR011251">
    <property type="entry name" value="Luciferase-like_dom"/>
</dbReference>
<feature type="region of interest" description="Disordered" evidence="1">
    <location>
        <begin position="110"/>
        <end position="159"/>
    </location>
</feature>
<feature type="compositionally biased region" description="Low complexity" evidence="1">
    <location>
        <begin position="126"/>
        <end position="135"/>
    </location>
</feature>
<dbReference type="Proteomes" id="UP000199039">
    <property type="component" value="Unassembled WGS sequence"/>
</dbReference>
<feature type="compositionally biased region" description="Low complexity" evidence="1">
    <location>
        <begin position="143"/>
        <end position="154"/>
    </location>
</feature>
<dbReference type="OrthoDB" id="9780518at2"/>
<evidence type="ECO:0000259" key="2">
    <source>
        <dbReference type="Pfam" id="PF00296"/>
    </source>
</evidence>
<sequence length="441" mass="45018">MTRVPLSILDLAPVSAGATGAQSLRDAVALAERADTLGYTRYWFAEHHLSAGVASSAPAVLTAIVAARTQHLRVGSGAVLFSTTSPLLAAEQFATVAALHPGRIDLGVGRAFTPPPTPGVPASGEAATTPSSGAPSAPPSAPVVPVRGPSPSSVERTVGGVTFPAAPPIDFTDSALRERILAQSRVISVNRTPRDFRSEVELILGLRAGTYTDAEGTRYASAAVEGTDAELWVLASSGGESARVAGELGLPLVANFHVSPATVLDTIASYREAFVPGVLAEPYVVVSADVLVAETDAEAERIGAPYAQWVLSIRSGPSGAITYPSPDAVTALNEEELAVVADRLSTRLVGSPETVVARLAALQRATGADEIITTTIAHDPADRLRSAELLAHAWGLRAPGAAPAAAEQATDAPSVDTKAQATDADSFSSGVTALVGTGAHS</sequence>
<evidence type="ECO:0000256" key="1">
    <source>
        <dbReference type="SAM" id="MobiDB-lite"/>
    </source>
</evidence>
<evidence type="ECO:0000313" key="3">
    <source>
        <dbReference type="EMBL" id="SDB93142.1"/>
    </source>
</evidence>
<feature type="region of interest" description="Disordered" evidence="1">
    <location>
        <begin position="402"/>
        <end position="423"/>
    </location>
</feature>
<gene>
    <name evidence="3" type="ORF">SAMN05216410_0994</name>
</gene>
<dbReference type="PANTHER" id="PTHR30137:SF6">
    <property type="entry name" value="LUCIFERASE-LIKE MONOOXYGENASE"/>
    <property type="match status" value="1"/>
</dbReference>
<dbReference type="STRING" id="1814289.SAMN05216410_0994"/>
<dbReference type="RefSeq" id="WP_093181203.1">
    <property type="nucleotide sequence ID" value="NZ_FMYH01000001.1"/>
</dbReference>
<dbReference type="AlphaFoldDB" id="A0A1G6HFW9"/>